<sequence>MASALVYVREMGWSEGQKGGYNGECNPDVWQGQTWPCGKDKDGDFVSYFGRGAKQLSYNYNYGRSLKRCTATSAYCWTNLSWWRTPG</sequence>
<name>A0A376F6L3_ENTAS</name>
<reference evidence="1 2" key="1">
    <citation type="submission" date="2018-06" db="EMBL/GenBank/DDBJ databases">
        <authorList>
            <consortium name="Pathogen Informatics"/>
            <person name="Doyle S."/>
        </authorList>
    </citation>
    <scope>NUCLEOTIDE SEQUENCE [LARGE SCALE GENOMIC DNA]</scope>
    <source>
        <strain evidence="1 2">NCTC12123</strain>
    </source>
</reference>
<proteinExistence type="predicted"/>
<gene>
    <name evidence="1" type="ORF">NCTC12123_00950</name>
</gene>
<accession>A0A376F6L3</accession>
<dbReference type="AlphaFoldDB" id="A0A376F6L3"/>
<organism evidence="1 2">
    <name type="scientific">Enterobacter asburiae</name>
    <dbReference type="NCBI Taxonomy" id="61645"/>
    <lineage>
        <taxon>Bacteria</taxon>
        <taxon>Pseudomonadati</taxon>
        <taxon>Pseudomonadota</taxon>
        <taxon>Gammaproteobacteria</taxon>
        <taxon>Enterobacterales</taxon>
        <taxon>Enterobacteriaceae</taxon>
        <taxon>Enterobacter</taxon>
        <taxon>Enterobacter cloacae complex</taxon>
    </lineage>
</organism>
<dbReference type="SUPFAM" id="SSF53955">
    <property type="entry name" value="Lysozyme-like"/>
    <property type="match status" value="1"/>
</dbReference>
<dbReference type="Gene3D" id="3.30.20.10">
    <property type="entry name" value="Endochitinase, domain 2"/>
    <property type="match status" value="1"/>
</dbReference>
<evidence type="ECO:0000313" key="2">
    <source>
        <dbReference type="Proteomes" id="UP000255163"/>
    </source>
</evidence>
<dbReference type="Proteomes" id="UP000255163">
    <property type="component" value="Unassembled WGS sequence"/>
</dbReference>
<protein>
    <submittedName>
        <fullName evidence="1">Chitinase</fullName>
    </submittedName>
</protein>
<dbReference type="InterPro" id="IPR023346">
    <property type="entry name" value="Lysozyme-like_dom_sf"/>
</dbReference>
<dbReference type="EMBL" id="UFYI01000007">
    <property type="protein sequence ID" value="STD18801.1"/>
    <property type="molecule type" value="Genomic_DNA"/>
</dbReference>
<evidence type="ECO:0000313" key="1">
    <source>
        <dbReference type="EMBL" id="STD18801.1"/>
    </source>
</evidence>